<comment type="caution">
    <text evidence="2">The sequence shown here is derived from an EMBL/GenBank/DDBJ whole genome shotgun (WGS) entry which is preliminary data.</text>
</comment>
<proteinExistence type="predicted"/>
<sequence>MTSHKIPNDEAGGPDRPPPPTAQEESAPTPTQPQEETSDCPTLQDTTVIPQAESGVSVTQSQNSGQEVPGSHTETVPSPAAPNSTPAESPPLTSRSVVFRHIEERDTDGSVTVTEEKTTIAPDGHRYTTSNVVRTTPNGNATSRRFDGRGATRAPGPTSESQPVQRPSTRSSNDTRRSRKTRTSNHTRRQTQTATTRSPLPHPITSVAHLRVSGQQFTAVQLMTVVDQFQDPDMPISTFLDLISEEVGSGRMVAGDGTGVFKFDPYHPGNIMRGRAYEGYERGVSLQELINNWYGYTPVRAWY</sequence>
<dbReference type="EMBL" id="MU251369">
    <property type="protein sequence ID" value="KAG9238523.1"/>
    <property type="molecule type" value="Genomic_DNA"/>
</dbReference>
<protein>
    <submittedName>
        <fullName evidence="2">Uncharacterized protein</fullName>
    </submittedName>
</protein>
<dbReference type="AlphaFoldDB" id="A0A9P7YRA3"/>
<evidence type="ECO:0000313" key="2">
    <source>
        <dbReference type="EMBL" id="KAG9238523.1"/>
    </source>
</evidence>
<feature type="compositionally biased region" description="Polar residues" evidence="1">
    <location>
        <begin position="127"/>
        <end position="143"/>
    </location>
</feature>
<reference evidence="2" key="1">
    <citation type="journal article" date="2021" name="IMA Fungus">
        <title>Genomic characterization of three marine fungi, including Emericellopsis atlantica sp. nov. with signatures of a generalist lifestyle and marine biomass degradation.</title>
        <authorList>
            <person name="Hagestad O.C."/>
            <person name="Hou L."/>
            <person name="Andersen J.H."/>
            <person name="Hansen E.H."/>
            <person name="Altermark B."/>
            <person name="Li C."/>
            <person name="Kuhnert E."/>
            <person name="Cox R.J."/>
            <person name="Crous P.W."/>
            <person name="Spatafora J.W."/>
            <person name="Lail K."/>
            <person name="Amirebrahimi M."/>
            <person name="Lipzen A."/>
            <person name="Pangilinan J."/>
            <person name="Andreopoulos W."/>
            <person name="Hayes R.D."/>
            <person name="Ng V."/>
            <person name="Grigoriev I.V."/>
            <person name="Jackson S.A."/>
            <person name="Sutton T.D.S."/>
            <person name="Dobson A.D.W."/>
            <person name="Rama T."/>
        </authorList>
    </citation>
    <scope>NUCLEOTIDE SEQUENCE</scope>
    <source>
        <strain evidence="2">TRa018bII</strain>
    </source>
</reference>
<feature type="compositionally biased region" description="Polar residues" evidence="1">
    <location>
        <begin position="23"/>
        <end position="96"/>
    </location>
</feature>
<name>A0A9P7YRA3_9HELO</name>
<evidence type="ECO:0000313" key="3">
    <source>
        <dbReference type="Proteomes" id="UP000824998"/>
    </source>
</evidence>
<evidence type="ECO:0000256" key="1">
    <source>
        <dbReference type="SAM" id="MobiDB-lite"/>
    </source>
</evidence>
<feature type="region of interest" description="Disordered" evidence="1">
    <location>
        <begin position="1"/>
        <end position="202"/>
    </location>
</feature>
<feature type="compositionally biased region" description="Basic and acidic residues" evidence="1">
    <location>
        <begin position="100"/>
        <end position="126"/>
    </location>
</feature>
<accession>A0A9P7YRA3</accession>
<organism evidence="2 3">
    <name type="scientific">Amylocarpus encephaloides</name>
    <dbReference type="NCBI Taxonomy" id="45428"/>
    <lineage>
        <taxon>Eukaryota</taxon>
        <taxon>Fungi</taxon>
        <taxon>Dikarya</taxon>
        <taxon>Ascomycota</taxon>
        <taxon>Pezizomycotina</taxon>
        <taxon>Leotiomycetes</taxon>
        <taxon>Helotiales</taxon>
        <taxon>Helotiales incertae sedis</taxon>
        <taxon>Amylocarpus</taxon>
    </lineage>
</organism>
<gene>
    <name evidence="2" type="ORF">BJ875DRAFT_480342</name>
</gene>
<keyword evidence="3" id="KW-1185">Reference proteome</keyword>
<feature type="compositionally biased region" description="Basic residues" evidence="1">
    <location>
        <begin position="177"/>
        <end position="189"/>
    </location>
</feature>
<dbReference type="Proteomes" id="UP000824998">
    <property type="component" value="Unassembled WGS sequence"/>
</dbReference>